<dbReference type="Gene3D" id="3.40.190.10">
    <property type="entry name" value="Periplasmic binding protein-like II"/>
    <property type="match status" value="2"/>
</dbReference>
<sequence length="381" mass="42142">MLLLPFAYTKQTQCFLEEDVQISLKYLAAAVAFAANSAWAAFPAGYPSDYQATVDGAKKEGKLIVYSVTDTALVRPLIKDFESLYGIKVEYNDMNSTELYNRYISENAASSTSADVLWSSAMDLQVKLVNDGLMASYESPEAKQLPQWAQYQKQAYGTTYEPLAIVYNKRLLPAGEVPQTRADLIKLLQTRAEQFKGKVTTYDIEKSGVGFNYLTQDARVNPQVTWDLVKAMGATGPKLQSSTGAMMERISSGENLIGYNILGSYALSKAKKDPSIGYVYPKDYTLVVSRLVTISKKAQSPNAAKLWVDYLLSQRGQTLLANQASLFSIRADVDGETSMAGLTKQLGDSLKPIPIGAGLLVYLDQSKRLEFLKQWQQSIKR</sequence>
<comment type="caution">
    <text evidence="2">The sequence shown here is derived from an EMBL/GenBank/DDBJ whole genome shotgun (WGS) entry which is preliminary data.</text>
</comment>
<evidence type="ECO:0000256" key="1">
    <source>
        <dbReference type="ARBA" id="ARBA00022729"/>
    </source>
</evidence>
<dbReference type="Pfam" id="PF13416">
    <property type="entry name" value="SBP_bac_8"/>
    <property type="match status" value="1"/>
</dbReference>
<name>A0ABM8R132_9BURK</name>
<evidence type="ECO:0000313" key="2">
    <source>
        <dbReference type="EMBL" id="CAE6727269.1"/>
    </source>
</evidence>
<proteinExistence type="predicted"/>
<keyword evidence="3" id="KW-1185">Reference proteome</keyword>
<protein>
    <recommendedName>
        <fullName evidence="4">Iron(III) transport system substrate-binding protein</fullName>
    </recommendedName>
</protein>
<evidence type="ECO:0000313" key="3">
    <source>
        <dbReference type="Proteomes" id="UP000672526"/>
    </source>
</evidence>
<evidence type="ECO:0008006" key="4">
    <source>
        <dbReference type="Google" id="ProtNLM"/>
    </source>
</evidence>
<accession>A0ABM8R132</accession>
<organism evidence="2 3">
    <name type="scientific">Paraburkholderia haematera</name>
    <dbReference type="NCBI Taxonomy" id="2793077"/>
    <lineage>
        <taxon>Bacteria</taxon>
        <taxon>Pseudomonadati</taxon>
        <taxon>Pseudomonadota</taxon>
        <taxon>Betaproteobacteria</taxon>
        <taxon>Burkholderiales</taxon>
        <taxon>Burkholderiaceae</taxon>
        <taxon>Paraburkholderia</taxon>
    </lineage>
</organism>
<dbReference type="SUPFAM" id="SSF53850">
    <property type="entry name" value="Periplasmic binding protein-like II"/>
    <property type="match status" value="1"/>
</dbReference>
<reference evidence="2 3" key="1">
    <citation type="submission" date="2021-02" db="EMBL/GenBank/DDBJ databases">
        <authorList>
            <person name="Vanwijnsberghe S."/>
        </authorList>
    </citation>
    <scope>NUCLEOTIDE SEQUENCE [LARGE SCALE GENOMIC DNA]</scope>
    <source>
        <strain evidence="2 3">LMG 31837</strain>
    </source>
</reference>
<dbReference type="InterPro" id="IPR006059">
    <property type="entry name" value="SBP"/>
</dbReference>
<dbReference type="EMBL" id="CAJNBK010000003">
    <property type="protein sequence ID" value="CAE6727269.1"/>
    <property type="molecule type" value="Genomic_DNA"/>
</dbReference>
<dbReference type="PANTHER" id="PTHR30006:SF25">
    <property type="entry name" value="PHOSPHOGLYCERATE TRANSPORT REGULATORY PROTEIN PGTC"/>
    <property type="match status" value="1"/>
</dbReference>
<dbReference type="Proteomes" id="UP000672526">
    <property type="component" value="Unassembled WGS sequence"/>
</dbReference>
<gene>
    <name evidence="2" type="ORF">R69888_01906</name>
</gene>
<keyword evidence="1" id="KW-0732">Signal</keyword>
<dbReference type="PANTHER" id="PTHR30006">
    <property type="entry name" value="THIAMINE-BINDING PERIPLASMIC PROTEIN-RELATED"/>
    <property type="match status" value="1"/>
</dbReference>